<comment type="caution">
    <text evidence="1">The sequence shown here is derived from an EMBL/GenBank/DDBJ whole genome shotgun (WGS) entry which is preliminary data.</text>
</comment>
<dbReference type="InterPro" id="IPR011990">
    <property type="entry name" value="TPR-like_helical_dom_sf"/>
</dbReference>
<evidence type="ECO:0000313" key="1">
    <source>
        <dbReference type="EMBL" id="KAG0456392.1"/>
    </source>
</evidence>
<accession>A0A835PRQ1</accession>
<gene>
    <name evidence="1" type="ORF">HPP92_024180</name>
</gene>
<evidence type="ECO:0000313" key="2">
    <source>
        <dbReference type="Proteomes" id="UP000639772"/>
    </source>
</evidence>
<dbReference type="PANTHER" id="PTHR31513:SF2">
    <property type="entry name" value="MRAZ"/>
    <property type="match status" value="1"/>
</dbReference>
<dbReference type="Gene3D" id="1.25.40.10">
    <property type="entry name" value="Tetratricopeptide repeat domain"/>
    <property type="match status" value="1"/>
</dbReference>
<organism evidence="1 2">
    <name type="scientific">Vanilla planifolia</name>
    <name type="common">Vanilla</name>
    <dbReference type="NCBI Taxonomy" id="51239"/>
    <lineage>
        <taxon>Eukaryota</taxon>
        <taxon>Viridiplantae</taxon>
        <taxon>Streptophyta</taxon>
        <taxon>Embryophyta</taxon>
        <taxon>Tracheophyta</taxon>
        <taxon>Spermatophyta</taxon>
        <taxon>Magnoliopsida</taxon>
        <taxon>Liliopsida</taxon>
        <taxon>Asparagales</taxon>
        <taxon>Orchidaceae</taxon>
        <taxon>Vanilloideae</taxon>
        <taxon>Vanilleae</taxon>
        <taxon>Vanilla</taxon>
    </lineage>
</organism>
<dbReference type="OrthoDB" id="2009273at2759"/>
<sequence>MLVDIAWFQSTSCGYFQLGLVVYGAAAESETTVADSVPRSTKVDALRIQRSNDVEESNLRNREAVMRRDRINGGIIDSRTLHTLDDKKDICYPSSFVMRNTKPIGHQIVAFICGFIHYKSSSRKHQNSQPWNLGAIQVEGVQRLMILAEKMMKLQLMKDASDGTTAPVISSRGMTMLGNPVANPVDNYLGLLRSTSSVQVLHRIHAQLLVRGFLGDPRLLSRFIGVLALSQKIPNHLPYSFLLLPHSPSPPTVYAYNTLIRAHSKSSPDPLAAFALYGQILRSLSLPDNYTFTFLIRASARLPSASAGAASHAAAPGADTPMTPTQSGLIHLYAGFGSATACRRIFGELRHRISSPGPP</sequence>
<dbReference type="EMBL" id="JADCNM010000013">
    <property type="protein sequence ID" value="KAG0456392.1"/>
    <property type="molecule type" value="Genomic_DNA"/>
</dbReference>
<dbReference type="AlphaFoldDB" id="A0A835PRQ1"/>
<dbReference type="PANTHER" id="PTHR31513">
    <property type="entry name" value="EPHRIN TYPE-B RECEPTOR"/>
    <property type="match status" value="1"/>
</dbReference>
<protein>
    <submittedName>
        <fullName evidence="1">Uncharacterized protein</fullName>
    </submittedName>
</protein>
<name>A0A835PRQ1_VANPL</name>
<dbReference type="Proteomes" id="UP000639772">
    <property type="component" value="Chromosome 13"/>
</dbReference>
<reference evidence="1 2" key="1">
    <citation type="journal article" date="2020" name="Nat. Food">
        <title>A phased Vanilla planifolia genome enables genetic improvement of flavour and production.</title>
        <authorList>
            <person name="Hasing T."/>
            <person name="Tang H."/>
            <person name="Brym M."/>
            <person name="Khazi F."/>
            <person name="Huang T."/>
            <person name="Chambers A.H."/>
        </authorList>
    </citation>
    <scope>NUCLEOTIDE SEQUENCE [LARGE SCALE GENOMIC DNA]</scope>
    <source>
        <tissue evidence="1">Leaf</tissue>
    </source>
</reference>
<proteinExistence type="predicted"/>